<dbReference type="OrthoDB" id="6127264at2759"/>
<dbReference type="GeneTree" id="ENSGT00960000191098"/>
<evidence type="ECO:0000259" key="3">
    <source>
        <dbReference type="PROSITE" id="PS50923"/>
    </source>
</evidence>
<reference evidence="4" key="2">
    <citation type="submission" date="2025-09" db="UniProtKB">
        <authorList>
            <consortium name="Ensembl"/>
        </authorList>
    </citation>
    <scope>IDENTIFICATION</scope>
</reference>
<dbReference type="InterPro" id="IPR000436">
    <property type="entry name" value="Sushi_SCR_CCP_dom"/>
</dbReference>
<protein>
    <recommendedName>
        <fullName evidence="3">Sushi domain-containing protein</fullName>
    </recommendedName>
</protein>
<dbReference type="SMART" id="SM00032">
    <property type="entry name" value="CCP"/>
    <property type="match status" value="1"/>
</dbReference>
<organism evidence="4 5">
    <name type="scientific">Gopherus evgoodei</name>
    <name type="common">Goodes thornscrub tortoise</name>
    <dbReference type="NCBI Taxonomy" id="1825980"/>
    <lineage>
        <taxon>Eukaryota</taxon>
        <taxon>Metazoa</taxon>
        <taxon>Chordata</taxon>
        <taxon>Craniata</taxon>
        <taxon>Vertebrata</taxon>
        <taxon>Euteleostomi</taxon>
        <taxon>Archelosauria</taxon>
        <taxon>Testudinata</taxon>
        <taxon>Testudines</taxon>
        <taxon>Cryptodira</taxon>
        <taxon>Durocryptodira</taxon>
        <taxon>Testudinoidea</taxon>
        <taxon>Testudinidae</taxon>
        <taxon>Gopherus</taxon>
    </lineage>
</organism>
<dbReference type="SUPFAM" id="SSF57535">
    <property type="entry name" value="Complement control module/SCR domain"/>
    <property type="match status" value="1"/>
</dbReference>
<comment type="caution">
    <text evidence="2">Lacks conserved residue(s) required for the propagation of feature annotation.</text>
</comment>
<name>A0A8C4VQE0_9SAUR</name>
<reference evidence="4" key="1">
    <citation type="submission" date="2025-08" db="UniProtKB">
        <authorList>
            <consortium name="Ensembl"/>
        </authorList>
    </citation>
    <scope>IDENTIFICATION</scope>
</reference>
<proteinExistence type="predicted"/>
<keyword evidence="5" id="KW-1185">Reference proteome</keyword>
<dbReference type="Gene3D" id="2.10.70.10">
    <property type="entry name" value="Complement Module, domain 1"/>
    <property type="match status" value="1"/>
</dbReference>
<sequence length="107" mass="11805">DRLPLRKYSTEHQEFPCILTFSLPCLSLLLCICDSPPRLSFAELPGVVNNSYPVGTELKYSCRPGYILVPGRSPVVTCLANSTWSCRDGFVKIPVKSDIAVCLANLE</sequence>
<keyword evidence="1" id="KW-1015">Disulfide bond</keyword>
<dbReference type="Ensembl" id="ENSGEVT00005004376.1">
    <property type="protein sequence ID" value="ENSGEVP00005004192.1"/>
    <property type="gene ID" value="ENSGEVG00005002999.1"/>
</dbReference>
<dbReference type="PROSITE" id="PS50923">
    <property type="entry name" value="SUSHI"/>
    <property type="match status" value="1"/>
</dbReference>
<feature type="domain" description="Sushi" evidence="3">
    <location>
        <begin position="31"/>
        <end position="104"/>
    </location>
</feature>
<dbReference type="AlphaFoldDB" id="A0A8C4VQE0"/>
<keyword evidence="2" id="KW-0768">Sushi</keyword>
<dbReference type="CDD" id="cd00033">
    <property type="entry name" value="CCP"/>
    <property type="match status" value="1"/>
</dbReference>
<evidence type="ECO:0000313" key="4">
    <source>
        <dbReference type="Ensembl" id="ENSGEVP00005004192.1"/>
    </source>
</evidence>
<dbReference type="Pfam" id="PF00084">
    <property type="entry name" value="Sushi"/>
    <property type="match status" value="1"/>
</dbReference>
<dbReference type="Proteomes" id="UP000694390">
    <property type="component" value="Unassembled WGS sequence"/>
</dbReference>
<accession>A0A8C4VQE0</accession>
<evidence type="ECO:0000313" key="5">
    <source>
        <dbReference type="Proteomes" id="UP000694390"/>
    </source>
</evidence>
<dbReference type="InterPro" id="IPR035976">
    <property type="entry name" value="Sushi/SCR/CCP_sf"/>
</dbReference>
<evidence type="ECO:0000256" key="1">
    <source>
        <dbReference type="ARBA" id="ARBA00023157"/>
    </source>
</evidence>
<evidence type="ECO:0000256" key="2">
    <source>
        <dbReference type="PROSITE-ProRule" id="PRU00302"/>
    </source>
</evidence>